<dbReference type="PANTHER" id="PTHR36439:SF1">
    <property type="entry name" value="DUF1697 DOMAIN-CONTAINING PROTEIN"/>
    <property type="match status" value="1"/>
</dbReference>
<dbReference type="EMBL" id="BSVA01000001">
    <property type="protein sequence ID" value="GMA92824.1"/>
    <property type="molecule type" value="Genomic_DNA"/>
</dbReference>
<reference evidence="3" key="1">
    <citation type="journal article" date="2019" name="Int. J. Syst. Evol. Microbiol.">
        <title>The Global Catalogue of Microorganisms (GCM) 10K type strain sequencing project: providing services to taxonomists for standard genome sequencing and annotation.</title>
        <authorList>
            <consortium name="The Broad Institute Genomics Platform"/>
            <consortium name="The Broad Institute Genome Sequencing Center for Infectious Disease"/>
            <person name="Wu L."/>
            <person name="Ma J."/>
        </authorList>
    </citation>
    <scope>NUCLEOTIDE SEQUENCE [LARGE SCALE GENOMIC DNA]</scope>
    <source>
        <strain evidence="3">NBRC 108755</strain>
    </source>
</reference>
<dbReference type="InterPro" id="IPR012545">
    <property type="entry name" value="DUF1697"/>
</dbReference>
<organism evidence="2 3">
    <name type="scientific">Homoserinibacter gongjuensis</name>
    <dbReference type="NCBI Taxonomy" id="1162968"/>
    <lineage>
        <taxon>Bacteria</taxon>
        <taxon>Bacillati</taxon>
        <taxon>Actinomycetota</taxon>
        <taxon>Actinomycetes</taxon>
        <taxon>Micrococcales</taxon>
        <taxon>Microbacteriaceae</taxon>
        <taxon>Homoserinibacter</taxon>
    </lineage>
</organism>
<protein>
    <recommendedName>
        <fullName evidence="4">DUF1697 domain-containing protein</fullName>
    </recommendedName>
</protein>
<dbReference type="Pfam" id="PF08002">
    <property type="entry name" value="DUF1697"/>
    <property type="match status" value="1"/>
</dbReference>
<feature type="region of interest" description="Disordered" evidence="1">
    <location>
        <begin position="240"/>
        <end position="269"/>
    </location>
</feature>
<dbReference type="PANTHER" id="PTHR36439">
    <property type="entry name" value="BLL4334 PROTEIN"/>
    <property type="match status" value="1"/>
</dbReference>
<evidence type="ECO:0000256" key="1">
    <source>
        <dbReference type="SAM" id="MobiDB-lite"/>
    </source>
</evidence>
<evidence type="ECO:0008006" key="4">
    <source>
        <dbReference type="Google" id="ProtNLM"/>
    </source>
</evidence>
<name>A0ABQ6K0D3_9MICO</name>
<evidence type="ECO:0000313" key="2">
    <source>
        <dbReference type="EMBL" id="GMA92824.1"/>
    </source>
</evidence>
<dbReference type="Proteomes" id="UP001157069">
    <property type="component" value="Unassembled WGS sequence"/>
</dbReference>
<gene>
    <name evidence="2" type="ORF">GCM10025869_33530</name>
</gene>
<accession>A0ABQ6K0D3</accession>
<proteinExistence type="predicted"/>
<dbReference type="RefSeq" id="WP_284301596.1">
    <property type="nucleotide sequence ID" value="NZ_BSVA01000001.1"/>
</dbReference>
<sequence length="277" mass="30724">MSRAVEADDPAAAPLPSAVRVHENHVVGRARLRMLLCVTTAHVALLRGINVGGRNAVRMPELVELFRELGYQNVRTHLQSGNVLFETDRTERAKLETTLDDHLSSRVGFVVPAIVRSREDLAETIASAPPRHGSSELRSDVFFLKQPLSVREVMDQVPELRTGVDTITPGPDAVYFSRDAAHARKTRITKFMGLPIFQQITVRSWSTTTRLLELLVNTSSASVLEMKAELLTNRASERRYAAEPLDGGPTSSQISSHRWRQRKRGPPSATLFFVPAG</sequence>
<dbReference type="SUPFAM" id="SSF160379">
    <property type="entry name" value="SP0830-like"/>
    <property type="match status" value="1"/>
</dbReference>
<comment type="caution">
    <text evidence="2">The sequence shown here is derived from an EMBL/GenBank/DDBJ whole genome shotgun (WGS) entry which is preliminary data.</text>
</comment>
<evidence type="ECO:0000313" key="3">
    <source>
        <dbReference type="Proteomes" id="UP001157069"/>
    </source>
</evidence>
<dbReference type="Gene3D" id="3.30.70.1280">
    <property type="entry name" value="SP0830-like domains"/>
    <property type="match status" value="1"/>
</dbReference>
<dbReference type="Gene3D" id="3.30.70.1260">
    <property type="entry name" value="bacterial protein sp0830 like"/>
    <property type="match status" value="1"/>
</dbReference>
<keyword evidence="3" id="KW-1185">Reference proteome</keyword>